<accession>A0ABS4PZ95</accession>
<sequence length="161" mass="17599">MLLWLFGPPAAGKTSVAREITRSHPEFAHLDTDQIGLCYPAPDDDQANHGVKSAGLAALWPNFRDAGARGLVVSGNLLTAGDFARYRIDGTPITLCRLRADPEVHKARFLRRGRFTDLVDRCLEEAAALDRTEFADHTVDTTHLSTADSAALVLERTGFAR</sequence>
<dbReference type="InterPro" id="IPR027417">
    <property type="entry name" value="P-loop_NTPase"/>
</dbReference>
<protein>
    <submittedName>
        <fullName evidence="1">Chloramphenicol 3-O-phosphotransferase</fullName>
    </submittedName>
</protein>
<dbReference type="RefSeq" id="WP_209667725.1">
    <property type="nucleotide sequence ID" value="NZ_JAGGMS010000001.1"/>
</dbReference>
<dbReference type="Gene3D" id="3.40.50.300">
    <property type="entry name" value="P-loop containing nucleotide triphosphate hydrolases"/>
    <property type="match status" value="1"/>
</dbReference>
<organism evidence="1 2">
    <name type="scientific">Amycolatopsis magusensis</name>
    <dbReference type="NCBI Taxonomy" id="882444"/>
    <lineage>
        <taxon>Bacteria</taxon>
        <taxon>Bacillati</taxon>
        <taxon>Actinomycetota</taxon>
        <taxon>Actinomycetes</taxon>
        <taxon>Pseudonocardiales</taxon>
        <taxon>Pseudonocardiaceae</taxon>
        <taxon>Amycolatopsis</taxon>
    </lineage>
</organism>
<gene>
    <name evidence="1" type="ORF">JOM49_006280</name>
</gene>
<dbReference type="SUPFAM" id="SSF52540">
    <property type="entry name" value="P-loop containing nucleoside triphosphate hydrolases"/>
    <property type="match status" value="1"/>
</dbReference>
<evidence type="ECO:0000313" key="1">
    <source>
        <dbReference type="EMBL" id="MBP2184754.1"/>
    </source>
</evidence>
<reference evidence="1 2" key="1">
    <citation type="submission" date="2021-03" db="EMBL/GenBank/DDBJ databases">
        <title>Sequencing the genomes of 1000 actinobacteria strains.</title>
        <authorList>
            <person name="Klenk H.-P."/>
        </authorList>
    </citation>
    <scope>NUCLEOTIDE SEQUENCE [LARGE SCALE GENOMIC DNA]</scope>
    <source>
        <strain evidence="1 2">DSM 45510</strain>
    </source>
</reference>
<evidence type="ECO:0000313" key="2">
    <source>
        <dbReference type="Proteomes" id="UP000741013"/>
    </source>
</evidence>
<proteinExistence type="predicted"/>
<dbReference type="EMBL" id="JAGGMS010000001">
    <property type="protein sequence ID" value="MBP2184754.1"/>
    <property type="molecule type" value="Genomic_DNA"/>
</dbReference>
<name>A0ABS4PZ95_9PSEU</name>
<comment type="caution">
    <text evidence="1">The sequence shown here is derived from an EMBL/GenBank/DDBJ whole genome shotgun (WGS) entry which is preliminary data.</text>
</comment>
<keyword evidence="2" id="KW-1185">Reference proteome</keyword>
<dbReference type="Proteomes" id="UP000741013">
    <property type="component" value="Unassembled WGS sequence"/>
</dbReference>